<feature type="transmembrane region" description="Helical" evidence="1">
    <location>
        <begin position="49"/>
        <end position="68"/>
    </location>
</feature>
<keyword evidence="3" id="KW-1185">Reference proteome</keyword>
<comment type="caution">
    <text evidence="2">The sequence shown here is derived from an EMBL/GenBank/DDBJ whole genome shotgun (WGS) entry which is preliminary data.</text>
</comment>
<protein>
    <submittedName>
        <fullName evidence="2">Uncharacterized protein</fullName>
    </submittedName>
</protein>
<keyword evidence="1" id="KW-0812">Transmembrane</keyword>
<dbReference type="AlphaFoldDB" id="A0A368F7L7"/>
<organism evidence="2 3">
    <name type="scientific">Ancylostoma caninum</name>
    <name type="common">Dog hookworm</name>
    <dbReference type="NCBI Taxonomy" id="29170"/>
    <lineage>
        <taxon>Eukaryota</taxon>
        <taxon>Metazoa</taxon>
        <taxon>Ecdysozoa</taxon>
        <taxon>Nematoda</taxon>
        <taxon>Chromadorea</taxon>
        <taxon>Rhabditida</taxon>
        <taxon>Rhabditina</taxon>
        <taxon>Rhabditomorpha</taxon>
        <taxon>Strongyloidea</taxon>
        <taxon>Ancylostomatidae</taxon>
        <taxon>Ancylostomatinae</taxon>
        <taxon>Ancylostoma</taxon>
    </lineage>
</organism>
<keyword evidence="1" id="KW-1133">Transmembrane helix</keyword>
<evidence type="ECO:0000313" key="2">
    <source>
        <dbReference type="EMBL" id="RCN26177.1"/>
    </source>
</evidence>
<name>A0A368F7L7_ANCCA</name>
<keyword evidence="1" id="KW-0472">Membrane</keyword>
<evidence type="ECO:0000256" key="1">
    <source>
        <dbReference type="SAM" id="Phobius"/>
    </source>
</evidence>
<accession>A0A368F7L7</accession>
<proteinExistence type="predicted"/>
<gene>
    <name evidence="2" type="ORF">ANCCAN_28104</name>
</gene>
<sequence length="69" mass="8146">MSRLYITKLELDDSDEYFCYTAEKILMGAHVLRVIENDRTKEVVANLEMFFRFAAFTFIFILIVGQVMK</sequence>
<evidence type="ECO:0000313" key="3">
    <source>
        <dbReference type="Proteomes" id="UP000252519"/>
    </source>
</evidence>
<reference evidence="2 3" key="1">
    <citation type="submission" date="2014-10" db="EMBL/GenBank/DDBJ databases">
        <title>Draft genome of the hookworm Ancylostoma caninum.</title>
        <authorList>
            <person name="Mitreva M."/>
        </authorList>
    </citation>
    <scope>NUCLEOTIDE SEQUENCE [LARGE SCALE GENOMIC DNA]</scope>
    <source>
        <strain evidence="2 3">Baltimore</strain>
    </source>
</reference>
<dbReference type="Proteomes" id="UP000252519">
    <property type="component" value="Unassembled WGS sequence"/>
</dbReference>
<dbReference type="EMBL" id="JOJR01009209">
    <property type="protein sequence ID" value="RCN26177.1"/>
    <property type="molecule type" value="Genomic_DNA"/>
</dbReference>